<keyword evidence="7" id="KW-0378">Hydrolase</keyword>
<comment type="subcellular location">
    <subcellularLocation>
        <location evidence="2">Secreted</location>
    </subcellularLocation>
</comment>
<dbReference type="InterPro" id="IPR018511">
    <property type="entry name" value="Hemolysin-typ_Ca-bd_CS"/>
</dbReference>
<dbReference type="InterPro" id="IPR013858">
    <property type="entry name" value="Peptidase_M10B_C"/>
</dbReference>
<dbReference type="PANTHER" id="PTHR38340:SF1">
    <property type="entry name" value="S-LAYER PROTEIN"/>
    <property type="match status" value="1"/>
</dbReference>
<dbReference type="EMBL" id="JAVDRL010000007">
    <property type="protein sequence ID" value="MDR6531969.1"/>
    <property type="molecule type" value="Genomic_DNA"/>
</dbReference>
<dbReference type="Gene3D" id="2.150.10.10">
    <property type="entry name" value="Serralysin-like metalloprotease, C-terminal"/>
    <property type="match status" value="4"/>
</dbReference>
<dbReference type="InterPro" id="IPR006026">
    <property type="entry name" value="Peptidase_Metallo"/>
</dbReference>
<reference evidence="7 8" key="1">
    <citation type="submission" date="2023-07" db="EMBL/GenBank/DDBJ databases">
        <title>Sorghum-associated microbial communities from plants grown in Nebraska, USA.</title>
        <authorList>
            <person name="Schachtman D."/>
        </authorList>
    </citation>
    <scope>NUCLEOTIDE SEQUENCE [LARGE SCALE GENOMIC DNA]</scope>
    <source>
        <strain evidence="7 8">DS2154</strain>
    </source>
</reference>
<dbReference type="InterPro" id="IPR011049">
    <property type="entry name" value="Serralysin-like_metalloprot_C"/>
</dbReference>
<keyword evidence="5" id="KW-0677">Repeat</keyword>
<dbReference type="PROSITE" id="PS00330">
    <property type="entry name" value="HEMOLYSIN_CALCIUM"/>
    <property type="match status" value="6"/>
</dbReference>
<keyword evidence="4" id="KW-0964">Secreted</keyword>
<evidence type="ECO:0000313" key="8">
    <source>
        <dbReference type="Proteomes" id="UP001262754"/>
    </source>
</evidence>
<dbReference type="Pfam" id="PF08548">
    <property type="entry name" value="Peptidase_M10_C"/>
    <property type="match status" value="1"/>
</dbReference>
<sequence length="754" mass="76443">MQAFNDQDPVQGALENAEQRGGVAANGKPSLTIEEAGLHLVRGEPGWSAALGQAATVSYAFRSTAPATMPEDTGGFSRFNAAQIAQTELALASWSDVANITFVRTGSGSSGEQAYSNSASILFANYATGAEGAAAFGNYPGNTSFASASGDVWVNSTLGYNAHPVQGGYGGLVLVHEIGHAIGLAHPGDYNAEDGVTITYAANAEYYEDSLQFTVMSYFDEDETGANFHGAYAAAPMLDDISAAQQEYGANITTRTGDTVYGFGSTAGRPWFAATASDSTLIFAVWDAGGVDTFNFSGYSTGQVIDLQPGHFSSVGGLIGNVAIALNVGIENALGGSGVDTITGNALANRLEGLAGGDALYGLAGDDVLFGGDSQDQLYGGDGNDHLYGGAGGDFIDGGTGYDLARYDDATAAVTVNLSTGAGANGAIGDTYISIEGVIGSNFSDVLVGDAGDNVLYGQAGDDALFAGAGRNSLYGGAGGDHLYSGSGADLMDGGDGYDLVRYDAAASGVSVDLSAQRGLAGEAAGDAYVSIEGVIGSTFADIVTGDAAANVIYGLASDDVLYGLGGADQLFGGDGNDFLYGGFGADLLDGGAGYDLARFDSAGPAFIIVDLKNGVTNDNDHMISIESIVATDQSDILYGDDSGNVIYALGGNDRLVGLGGDDRLYGGSGADLFAFDSGSGRDLVVDFQPAGAGHDVIAIERDANHSGVTDFATLMARAQEQAAGVFLDLGGGNGVTLLDVHVADLTSDLFTFY</sequence>
<accession>A0ABU1N0K9</accession>
<dbReference type="InterPro" id="IPR001343">
    <property type="entry name" value="Hemolysn_Ca-bd"/>
</dbReference>
<keyword evidence="8" id="KW-1185">Reference proteome</keyword>
<name>A0ABU1N0K9_9CAUL</name>
<proteinExistence type="inferred from homology"/>
<evidence type="ECO:0000256" key="5">
    <source>
        <dbReference type="ARBA" id="ARBA00022737"/>
    </source>
</evidence>
<dbReference type="InterPro" id="IPR034033">
    <property type="entry name" value="Serralysin-like"/>
</dbReference>
<gene>
    <name evidence="7" type="ORF">J2800_002722</name>
</gene>
<evidence type="ECO:0000256" key="1">
    <source>
        <dbReference type="ARBA" id="ARBA00001913"/>
    </source>
</evidence>
<dbReference type="SMART" id="SM00235">
    <property type="entry name" value="ZnMc"/>
    <property type="match status" value="1"/>
</dbReference>
<dbReference type="RefSeq" id="WP_056751785.1">
    <property type="nucleotide sequence ID" value="NZ_JAVDRL010000007.1"/>
</dbReference>
<dbReference type="SUPFAM" id="SSF51120">
    <property type="entry name" value="beta-Roll"/>
    <property type="match status" value="4"/>
</dbReference>
<evidence type="ECO:0000256" key="3">
    <source>
        <dbReference type="ARBA" id="ARBA00009490"/>
    </source>
</evidence>
<organism evidence="7 8">
    <name type="scientific">Caulobacter rhizosphaerae</name>
    <dbReference type="NCBI Taxonomy" id="2010972"/>
    <lineage>
        <taxon>Bacteria</taxon>
        <taxon>Pseudomonadati</taxon>
        <taxon>Pseudomonadota</taxon>
        <taxon>Alphaproteobacteria</taxon>
        <taxon>Caulobacterales</taxon>
        <taxon>Caulobacteraceae</taxon>
        <taxon>Caulobacter</taxon>
    </lineage>
</organism>
<dbReference type="Pfam" id="PF00353">
    <property type="entry name" value="HemolysinCabind"/>
    <property type="match status" value="5"/>
</dbReference>
<dbReference type="EC" id="3.4.24.40" evidence="7"/>
<feature type="domain" description="Peptidase metallopeptidase" evidence="6">
    <location>
        <begin position="43"/>
        <end position="234"/>
    </location>
</feature>
<dbReference type="CDD" id="cd04277">
    <property type="entry name" value="ZnMc_serralysin_like"/>
    <property type="match status" value="1"/>
</dbReference>
<dbReference type="PANTHER" id="PTHR38340">
    <property type="entry name" value="S-LAYER PROTEIN"/>
    <property type="match status" value="1"/>
</dbReference>
<protein>
    <submittedName>
        <fullName evidence="7">Serralysin</fullName>
        <ecNumber evidence="7">3.4.24.40</ecNumber>
    </submittedName>
</protein>
<dbReference type="Proteomes" id="UP001262754">
    <property type="component" value="Unassembled WGS sequence"/>
</dbReference>
<comment type="similarity">
    <text evidence="3">Belongs to the peptidase M10B family.</text>
</comment>
<dbReference type="PRINTS" id="PR00313">
    <property type="entry name" value="CABNDNGRPT"/>
</dbReference>
<dbReference type="InterPro" id="IPR050557">
    <property type="entry name" value="RTX_toxin/Mannuronan_C5-epim"/>
</dbReference>
<dbReference type="GO" id="GO:0016787">
    <property type="term" value="F:hydrolase activity"/>
    <property type="evidence" value="ECO:0007669"/>
    <property type="project" value="UniProtKB-KW"/>
</dbReference>
<evidence type="ECO:0000256" key="2">
    <source>
        <dbReference type="ARBA" id="ARBA00004613"/>
    </source>
</evidence>
<evidence type="ECO:0000259" key="6">
    <source>
        <dbReference type="SMART" id="SM00235"/>
    </source>
</evidence>
<comment type="caution">
    <text evidence="7">The sequence shown here is derived from an EMBL/GenBank/DDBJ whole genome shotgun (WGS) entry which is preliminary data.</text>
</comment>
<comment type="cofactor">
    <cofactor evidence="1">
        <name>Ca(2+)</name>
        <dbReference type="ChEBI" id="CHEBI:29108"/>
    </cofactor>
</comment>
<dbReference type="Gene3D" id="3.40.390.10">
    <property type="entry name" value="Collagenase (Catalytic Domain)"/>
    <property type="match status" value="1"/>
</dbReference>
<evidence type="ECO:0000256" key="4">
    <source>
        <dbReference type="ARBA" id="ARBA00022525"/>
    </source>
</evidence>
<evidence type="ECO:0000313" key="7">
    <source>
        <dbReference type="EMBL" id="MDR6531969.1"/>
    </source>
</evidence>
<dbReference type="InterPro" id="IPR024079">
    <property type="entry name" value="MetalloPept_cat_dom_sf"/>
</dbReference>
<dbReference type="SUPFAM" id="SSF55486">
    <property type="entry name" value="Metalloproteases ('zincins'), catalytic domain"/>
    <property type="match status" value="1"/>
</dbReference>